<sequence length="323" mass="32749">MPPSLEHPDSPAEPRTSGRFAETFARRPPVPPRGWLPGRRVWATVVFAGVLTAAIASDATAGLFGVWGSSGSPQPALAQSAADLPAPADGPVTPGTRVPAPTPTVTVTVSAGGHQPAAPAVKIAPPPAGQTGNAPPGSTGGSTGGNASAGSTGGNAPANPASSPQTQPTPATTTTPVRNTTQQQAVKPPPPPPAPAPGRMVFSHDSGRCIDVTDKRAAAGTPLQIWSCTGADWQKWDFRSDGTVRSVGFCMEVAGGSSANGSVIRLGACNGGAAQRFVLNSRHDLVNTAADKCVDVVDHNTANGARLQLWSCVGTDNQKWSFK</sequence>
<dbReference type="RefSeq" id="WP_203942881.1">
    <property type="nucleotide sequence ID" value="NZ_BOOR01000006.1"/>
</dbReference>
<accession>A0A8J3UXU0</accession>
<dbReference type="Gene3D" id="2.80.10.50">
    <property type="match status" value="2"/>
</dbReference>
<dbReference type="InterPro" id="IPR035992">
    <property type="entry name" value="Ricin_B-like_lectins"/>
</dbReference>
<feature type="region of interest" description="Disordered" evidence="1">
    <location>
        <begin position="1"/>
        <end position="34"/>
    </location>
</feature>
<feature type="domain" description="Ricin B lectin" evidence="2">
    <location>
        <begin position="197"/>
        <end position="323"/>
    </location>
</feature>
<dbReference type="Proteomes" id="UP000605992">
    <property type="component" value="Unassembled WGS sequence"/>
</dbReference>
<evidence type="ECO:0000313" key="4">
    <source>
        <dbReference type="Proteomes" id="UP000605992"/>
    </source>
</evidence>
<protein>
    <recommendedName>
        <fullName evidence="2">Ricin B lectin domain-containing protein</fullName>
    </recommendedName>
</protein>
<evidence type="ECO:0000259" key="2">
    <source>
        <dbReference type="SMART" id="SM00458"/>
    </source>
</evidence>
<comment type="caution">
    <text evidence="3">The sequence shown here is derived from an EMBL/GenBank/DDBJ whole genome shotgun (WGS) entry which is preliminary data.</text>
</comment>
<dbReference type="InterPro" id="IPR000772">
    <property type="entry name" value="Ricin_B_lectin"/>
</dbReference>
<name>A0A8J3UXU0_9ACTN</name>
<dbReference type="SUPFAM" id="SSF50370">
    <property type="entry name" value="Ricin B-like lectins"/>
    <property type="match status" value="1"/>
</dbReference>
<gene>
    <name evidence="3" type="ORF">Pth03_09890</name>
</gene>
<feature type="compositionally biased region" description="Basic and acidic residues" evidence="1">
    <location>
        <begin position="1"/>
        <end position="12"/>
    </location>
</feature>
<dbReference type="AlphaFoldDB" id="A0A8J3UXU0"/>
<feature type="compositionally biased region" description="Low complexity" evidence="1">
    <location>
        <begin position="145"/>
        <end position="184"/>
    </location>
</feature>
<proteinExistence type="predicted"/>
<organism evidence="3 4">
    <name type="scientific">Planotetraspora thailandica</name>
    <dbReference type="NCBI Taxonomy" id="487172"/>
    <lineage>
        <taxon>Bacteria</taxon>
        <taxon>Bacillati</taxon>
        <taxon>Actinomycetota</taxon>
        <taxon>Actinomycetes</taxon>
        <taxon>Streptosporangiales</taxon>
        <taxon>Streptosporangiaceae</taxon>
        <taxon>Planotetraspora</taxon>
    </lineage>
</organism>
<feature type="region of interest" description="Disordered" evidence="1">
    <location>
        <begin position="71"/>
        <end position="204"/>
    </location>
</feature>
<feature type="compositionally biased region" description="Low complexity" evidence="1">
    <location>
        <begin position="91"/>
        <end position="109"/>
    </location>
</feature>
<evidence type="ECO:0000256" key="1">
    <source>
        <dbReference type="SAM" id="MobiDB-lite"/>
    </source>
</evidence>
<evidence type="ECO:0000313" key="3">
    <source>
        <dbReference type="EMBL" id="GII52600.1"/>
    </source>
</evidence>
<dbReference type="SMART" id="SM00458">
    <property type="entry name" value="RICIN"/>
    <property type="match status" value="1"/>
</dbReference>
<feature type="compositionally biased region" description="Pro residues" evidence="1">
    <location>
        <begin position="187"/>
        <end position="196"/>
    </location>
</feature>
<keyword evidence="4" id="KW-1185">Reference proteome</keyword>
<dbReference type="EMBL" id="BOOR01000006">
    <property type="protein sequence ID" value="GII52600.1"/>
    <property type="molecule type" value="Genomic_DNA"/>
</dbReference>
<dbReference type="PROSITE" id="PS50231">
    <property type="entry name" value="RICIN_B_LECTIN"/>
    <property type="match status" value="1"/>
</dbReference>
<reference evidence="3" key="1">
    <citation type="submission" date="2021-01" db="EMBL/GenBank/DDBJ databases">
        <title>Whole genome shotgun sequence of Planotetraspora thailandica NBRC 104271.</title>
        <authorList>
            <person name="Komaki H."/>
            <person name="Tamura T."/>
        </authorList>
    </citation>
    <scope>NUCLEOTIDE SEQUENCE</scope>
    <source>
        <strain evidence="3">NBRC 104271</strain>
    </source>
</reference>
<dbReference type="Pfam" id="PF00652">
    <property type="entry name" value="Ricin_B_lectin"/>
    <property type="match status" value="1"/>
</dbReference>